<evidence type="ECO:0000313" key="3">
    <source>
        <dbReference type="Proteomes" id="UP001154252"/>
    </source>
</evidence>
<gene>
    <name evidence="2" type="ORF">PEGY_LOCUS5941</name>
</gene>
<keyword evidence="1" id="KW-0732">Signal</keyword>
<feature type="chain" id="PRO_5040895965" evidence="1">
    <location>
        <begin position="28"/>
        <end position="248"/>
    </location>
</feature>
<dbReference type="OrthoDB" id="4462706at2759"/>
<keyword evidence="3" id="KW-1185">Reference proteome</keyword>
<reference evidence="2" key="1">
    <citation type="submission" date="2021-07" db="EMBL/GenBank/DDBJ databases">
        <authorList>
            <person name="Branca A.L. A."/>
        </authorList>
    </citation>
    <scope>NUCLEOTIDE SEQUENCE</scope>
</reference>
<organism evidence="2 3">
    <name type="scientific">Penicillium egyptiacum</name>
    <dbReference type="NCBI Taxonomy" id="1303716"/>
    <lineage>
        <taxon>Eukaryota</taxon>
        <taxon>Fungi</taxon>
        <taxon>Dikarya</taxon>
        <taxon>Ascomycota</taxon>
        <taxon>Pezizomycotina</taxon>
        <taxon>Eurotiomycetes</taxon>
        <taxon>Eurotiomycetidae</taxon>
        <taxon>Eurotiales</taxon>
        <taxon>Aspergillaceae</taxon>
        <taxon>Penicillium</taxon>
    </lineage>
</organism>
<proteinExistence type="predicted"/>
<dbReference type="EMBL" id="CAJVRC010000866">
    <property type="protein sequence ID" value="CAG8899856.1"/>
    <property type="molecule type" value="Genomic_DNA"/>
</dbReference>
<evidence type="ECO:0000256" key="1">
    <source>
        <dbReference type="SAM" id="SignalP"/>
    </source>
</evidence>
<protein>
    <submittedName>
        <fullName evidence="2">Uncharacterized protein</fullName>
    </submittedName>
</protein>
<comment type="caution">
    <text evidence="2">The sequence shown here is derived from an EMBL/GenBank/DDBJ whole genome shotgun (WGS) entry which is preliminary data.</text>
</comment>
<accession>A0A9W4P7E8</accession>
<name>A0A9W4P7E8_9EURO</name>
<feature type="signal peptide" evidence="1">
    <location>
        <begin position="1"/>
        <end position="27"/>
    </location>
</feature>
<sequence length="248" mass="26801">MNLEKTIMGPLYRVYLFLVFFISATMAIPQQTASITTAAAPAVITQGPELLCSNGQTAVYTTDCTLGTPVSYCSSQEPPLECPQGSFPSVWHPEHCMEQSSCFPLSEPWITTKCSNGAIPYSTSTIYQGTLAGGESTVIRGKSRRPRLTGIFSLLVGVSCSCATNQWYSMTLLSGSSNYDTFCMPYSYCPRGMTTSVSINEYCATQPVGVCSDIPLQANLCKCASPAQTPVYPDWPGANPTGCEYRTR</sequence>
<evidence type="ECO:0000313" key="2">
    <source>
        <dbReference type="EMBL" id="CAG8899856.1"/>
    </source>
</evidence>
<dbReference type="Proteomes" id="UP001154252">
    <property type="component" value="Unassembled WGS sequence"/>
</dbReference>
<dbReference type="AlphaFoldDB" id="A0A9W4P7E8"/>